<evidence type="ECO:0000313" key="11">
    <source>
        <dbReference type="EMBL" id="AYP41329.1"/>
    </source>
</evidence>
<keyword evidence="11" id="KW-0560">Oxidoreductase</keyword>
<keyword evidence="8" id="KW-0813">Transport</keyword>
<feature type="transmembrane region" description="Helical" evidence="8">
    <location>
        <begin position="243"/>
        <end position="261"/>
    </location>
</feature>
<protein>
    <recommendedName>
        <fullName evidence="8">NADH-ubiquinone oxidoreductase chain 5</fullName>
        <ecNumber evidence="8">7.1.1.2</ecNumber>
    </recommendedName>
</protein>
<keyword evidence="4 8" id="KW-0812">Transmembrane</keyword>
<dbReference type="Gene3D" id="1.20.5.2700">
    <property type="match status" value="1"/>
</dbReference>
<evidence type="ECO:0000256" key="8">
    <source>
        <dbReference type="RuleBase" id="RU003404"/>
    </source>
</evidence>
<geneLocation type="mitochondrion" evidence="11"/>
<keyword evidence="8 11" id="KW-0496">Mitochondrion</keyword>
<feature type="transmembrane region" description="Helical" evidence="8">
    <location>
        <begin position="72"/>
        <end position="101"/>
    </location>
</feature>
<evidence type="ECO:0000256" key="2">
    <source>
        <dbReference type="ARBA" id="ARBA00004141"/>
    </source>
</evidence>
<feature type="transmembrane region" description="Helical" evidence="8">
    <location>
        <begin position="452"/>
        <end position="470"/>
    </location>
</feature>
<keyword evidence="3" id="KW-0249">Electron transport</keyword>
<dbReference type="GO" id="GO:0042773">
    <property type="term" value="P:ATP synthesis coupled electron transport"/>
    <property type="evidence" value="ECO:0007669"/>
    <property type="project" value="InterPro"/>
</dbReference>
<dbReference type="InterPro" id="IPR001750">
    <property type="entry name" value="ND/Mrp_TM"/>
</dbReference>
<comment type="similarity">
    <text evidence="8">Belongs to the complex I subunit 5 family.</text>
</comment>
<feature type="transmembrane region" description="Helical" evidence="8">
    <location>
        <begin position="363"/>
        <end position="390"/>
    </location>
</feature>
<dbReference type="Pfam" id="PF00361">
    <property type="entry name" value="Proton_antipo_M"/>
    <property type="match status" value="1"/>
</dbReference>
<dbReference type="NCBIfam" id="NF005141">
    <property type="entry name" value="PRK06590.1"/>
    <property type="match status" value="1"/>
</dbReference>
<feature type="transmembrane region" description="Helical" evidence="8">
    <location>
        <begin position="643"/>
        <end position="659"/>
    </location>
</feature>
<feature type="transmembrane region" description="Helical" evidence="8">
    <location>
        <begin position="615"/>
        <end position="637"/>
    </location>
</feature>
<feature type="transmembrane region" description="Helical" evidence="8">
    <location>
        <begin position="511"/>
        <end position="531"/>
    </location>
</feature>
<sequence>MYLILIILPFLGCIVSGFFGRKVGVTGSRILSCLCVFSTTIFAICCFFEVGFNNNPVSIMLFRWLDSESFNIMWNFQFDSLTVSMLIPVLIISSLVHFYSIGYMNHDPHSQRFFSYLSLFTFMMIILVTADNYLMMFVGWEGVGVCSYLLVSFWYSRVPANQSSLAAFLTNRVGDCFLTIGMFVLLWSLGSLDYSVVFSIAPYVQENVIMIIGICLLIGAMAKSSQVGLHVWLPMAMEGPTPVSALIHAATMVTAGVYLLIRSSPIIEYSNTVLLLCLWLGAVTTVFSSLIGLFQQDIKKIIAYSTMSQLGMMVIAIGLSSYNIAIFHLINHAFYKGLLFLGAGAVIHAVADNQDLRRYGGLISFLPLTYTVILIASLSLVAFPFMTGFYSKDFILESAYGQYSFSSINVYFIAVIGAIFTTLYSVKILYLTFLANPNGPVNYYKNAHEGDIFLSLPLVILAIFSIYFGYLTKDIFIGVGSGFFIDNSIFIHPMHEILIDTEFAVHSTFKLLPLILTVLFTVLGILYPEFIPSVISNFKLSNIGYYIFGFFNQRFLVEFFYNKFIVNTVLDIGGQTTKVLDKGSIEWVGPYGMAVMLTRISKTVSNLSKGVVTDYALYILIGVCFYLSIFTFTLTLFDLVNSVIVSCVTVLIGINNFIVSDKESSI</sequence>
<evidence type="ECO:0000256" key="1">
    <source>
        <dbReference type="ARBA" id="ARBA00003257"/>
    </source>
</evidence>
<reference evidence="11" key="1">
    <citation type="journal article" date="2018" name="Environ. Microbiol.">
        <title>Mitochondrial genome, comparative analysis and evolutionary insights into the entomopathogenic fungus Hirsutella thompsonii.</title>
        <authorList>
            <person name="Wang L."/>
            <person name="Zhang S."/>
            <person name="Li J.H."/>
            <person name="Zhang Y.J."/>
        </authorList>
    </citation>
    <scope>NUCLEOTIDE SEQUENCE</scope>
    <source>
        <strain evidence="11">ARSEF 1947</strain>
    </source>
</reference>
<evidence type="ECO:0000256" key="3">
    <source>
        <dbReference type="ARBA" id="ARBA00022660"/>
    </source>
</evidence>
<feature type="transmembrane region" description="Helical" evidence="8">
    <location>
        <begin position="30"/>
        <end position="52"/>
    </location>
</feature>
<comment type="catalytic activity">
    <reaction evidence="8">
        <text>a ubiquinone + NADH + 5 H(+)(in) = a ubiquinol + NAD(+) + 4 H(+)(out)</text>
        <dbReference type="Rhea" id="RHEA:29091"/>
        <dbReference type="Rhea" id="RHEA-COMP:9565"/>
        <dbReference type="Rhea" id="RHEA-COMP:9566"/>
        <dbReference type="ChEBI" id="CHEBI:15378"/>
        <dbReference type="ChEBI" id="CHEBI:16389"/>
        <dbReference type="ChEBI" id="CHEBI:17976"/>
        <dbReference type="ChEBI" id="CHEBI:57540"/>
        <dbReference type="ChEBI" id="CHEBI:57945"/>
        <dbReference type="EC" id="7.1.1.2"/>
    </reaction>
</comment>
<feature type="transmembrane region" description="Helical" evidence="8">
    <location>
        <begin position="273"/>
        <end position="294"/>
    </location>
</feature>
<organism evidence="11">
    <name type="scientific">Hirsutella thompsonii</name>
    <name type="common">Entomogenous fungus</name>
    <dbReference type="NCBI Taxonomy" id="42368"/>
    <lineage>
        <taxon>Eukaryota</taxon>
        <taxon>Fungi</taxon>
        <taxon>Dikarya</taxon>
        <taxon>Ascomycota</taxon>
        <taxon>Pezizomycotina</taxon>
        <taxon>Sordariomycetes</taxon>
        <taxon>Hypocreomycetidae</taxon>
        <taxon>Hypocreales</taxon>
        <taxon>Ophiocordycipitaceae</taxon>
        <taxon>Hirsutella</taxon>
    </lineage>
</organism>
<dbReference type="GO" id="GO:0008137">
    <property type="term" value="F:NADH dehydrogenase (ubiquinone) activity"/>
    <property type="evidence" value="ECO:0007669"/>
    <property type="project" value="UniProtKB-EC"/>
</dbReference>
<proteinExistence type="inferred from homology"/>
<feature type="transmembrane region" description="Helical" evidence="8">
    <location>
        <begin position="6"/>
        <end position="23"/>
    </location>
</feature>
<feature type="transmembrane region" description="Helical" evidence="8">
    <location>
        <begin position="176"/>
        <end position="197"/>
    </location>
</feature>
<comment type="function">
    <text evidence="1">Core subunit of the mitochondrial membrane respiratory chain NADH dehydrogenase (Complex I) that is believed to belong to the minimal assembly required for catalysis. Complex I functions in the transfer of electrons from NADH to the respiratory chain. The immediate electron acceptor for the enzyme is believed to be ubiquinone.</text>
</comment>
<keyword evidence="8" id="KW-0520">NAD</keyword>
<keyword evidence="7 8" id="KW-0472">Membrane</keyword>
<reference evidence="11" key="2">
    <citation type="submission" date="2018-05" db="EMBL/GenBank/DDBJ databases">
        <authorList>
            <person name="Zhang Y.-J."/>
        </authorList>
    </citation>
    <scope>NUCLEOTIDE SEQUENCE</scope>
    <source>
        <strain evidence="11">ARSEF 1947</strain>
    </source>
</reference>
<evidence type="ECO:0000256" key="6">
    <source>
        <dbReference type="ARBA" id="ARBA00023075"/>
    </source>
</evidence>
<evidence type="ECO:0000259" key="9">
    <source>
        <dbReference type="Pfam" id="PF00361"/>
    </source>
</evidence>
<gene>
    <name evidence="11" type="primary">nad5</name>
</gene>
<feature type="transmembrane region" description="Helical" evidence="8">
    <location>
        <begin position="301"/>
        <end position="327"/>
    </location>
</feature>
<dbReference type="EC" id="7.1.1.2" evidence="8"/>
<feature type="transmembrane region" description="Helical" evidence="8">
    <location>
        <begin position="410"/>
        <end position="431"/>
    </location>
</feature>
<feature type="domain" description="NADH:quinone oxidoreductase/Mrp antiporter transmembrane" evidence="9">
    <location>
        <begin position="130"/>
        <end position="418"/>
    </location>
</feature>
<comment type="subcellular location">
    <subcellularLocation>
        <location evidence="2">Membrane</location>
        <topology evidence="2">Multi-pass membrane protein</topology>
    </subcellularLocation>
</comment>
<feature type="domain" description="NADH-Ubiquinone oxidoreductase (complex I) chain 5 N-terminal" evidence="10">
    <location>
        <begin position="64"/>
        <end position="114"/>
    </location>
</feature>
<evidence type="ECO:0000256" key="4">
    <source>
        <dbReference type="ARBA" id="ARBA00022692"/>
    </source>
</evidence>
<name>A0A3G2ZPG4_HIRTH</name>
<feature type="transmembrane region" description="Helical" evidence="8">
    <location>
        <begin position="113"/>
        <end position="130"/>
    </location>
</feature>
<dbReference type="InterPro" id="IPR003945">
    <property type="entry name" value="NU5C-like"/>
</dbReference>
<feature type="transmembrane region" description="Helical" evidence="8">
    <location>
        <begin position="203"/>
        <end position="222"/>
    </location>
</feature>
<dbReference type="InterPro" id="IPR018393">
    <property type="entry name" value="NADHpl_OxRdtase_5_subgr"/>
</dbReference>
<dbReference type="GO" id="GO:0016020">
    <property type="term" value="C:membrane"/>
    <property type="evidence" value="ECO:0007669"/>
    <property type="project" value="UniProtKB-SubCell"/>
</dbReference>
<dbReference type="InterPro" id="IPR001516">
    <property type="entry name" value="Proton_antipo_N"/>
</dbReference>
<dbReference type="EMBL" id="MH367296">
    <property type="protein sequence ID" value="AYP41329.1"/>
    <property type="molecule type" value="Genomic_DNA"/>
</dbReference>
<dbReference type="Pfam" id="PF00662">
    <property type="entry name" value="Proton_antipo_N"/>
    <property type="match status" value="1"/>
</dbReference>
<dbReference type="PANTHER" id="PTHR42829">
    <property type="entry name" value="NADH-UBIQUINONE OXIDOREDUCTASE CHAIN 5"/>
    <property type="match status" value="1"/>
</dbReference>
<dbReference type="GO" id="GO:0003954">
    <property type="term" value="F:NADH dehydrogenase activity"/>
    <property type="evidence" value="ECO:0007669"/>
    <property type="project" value="TreeGrafter"/>
</dbReference>
<keyword evidence="3" id="KW-0679">Respiratory chain</keyword>
<accession>A0A3G2ZPG4</accession>
<dbReference type="PRINTS" id="PR01434">
    <property type="entry name" value="NADHDHGNASE5"/>
</dbReference>
<feature type="transmembrane region" description="Helical" evidence="8">
    <location>
        <begin position="333"/>
        <end position="351"/>
    </location>
</feature>
<dbReference type="NCBIfam" id="TIGR01974">
    <property type="entry name" value="NDH_I_L"/>
    <property type="match status" value="1"/>
</dbReference>
<evidence type="ECO:0000259" key="10">
    <source>
        <dbReference type="Pfam" id="PF00662"/>
    </source>
</evidence>
<evidence type="ECO:0000256" key="5">
    <source>
        <dbReference type="ARBA" id="ARBA00022989"/>
    </source>
</evidence>
<keyword evidence="5 8" id="KW-1133">Transmembrane helix</keyword>
<keyword evidence="6 8" id="KW-0830">Ubiquinone</keyword>
<comment type="function">
    <text evidence="8">Core subunit of the mitochondrial membrane respiratory chain NADH dehydrogenase (Complex I) which catalyzes electron transfer from NADH through the respiratory chain, using ubiquinone as an electron acceptor. Essential for the catalytic activity and assembly of complex I.</text>
</comment>
<evidence type="ECO:0000256" key="7">
    <source>
        <dbReference type="ARBA" id="ARBA00023136"/>
    </source>
</evidence>
<dbReference type="GO" id="GO:0015990">
    <property type="term" value="P:electron transport coupled proton transport"/>
    <property type="evidence" value="ECO:0007669"/>
    <property type="project" value="TreeGrafter"/>
</dbReference>
<dbReference type="AlphaFoldDB" id="A0A3G2ZPG4"/>
<feature type="transmembrane region" description="Helical" evidence="8">
    <location>
        <begin position="476"/>
        <end position="499"/>
    </location>
</feature>
<dbReference type="PANTHER" id="PTHR42829:SF2">
    <property type="entry name" value="NADH-UBIQUINONE OXIDOREDUCTASE CHAIN 5"/>
    <property type="match status" value="1"/>
</dbReference>